<proteinExistence type="predicted"/>
<dbReference type="AlphaFoldDB" id="A0AAX1K5K2"/>
<evidence type="ECO:0000313" key="3">
    <source>
        <dbReference type="Proteomes" id="UP000595884"/>
    </source>
</evidence>
<sequence length="37" mass="4619">MEKNYRLDFGRKAYSLIMMFKYLLLKDIYQLSDCHDR</sequence>
<reference evidence="3" key="1">
    <citation type="submission" date="2020-12" db="EMBL/GenBank/DDBJ databases">
        <authorList>
            <person name="Wen Z.T."/>
        </authorList>
    </citation>
    <scope>NUCLEOTIDE SEQUENCE [LARGE SCALE GENOMIC DNA]</scope>
    <source>
        <strain evidence="3">27-3</strain>
    </source>
</reference>
<evidence type="ECO:0000259" key="1">
    <source>
        <dbReference type="Pfam" id="PF05598"/>
    </source>
</evidence>
<feature type="domain" description="Transposase InsH N-terminal" evidence="1">
    <location>
        <begin position="2"/>
        <end position="33"/>
    </location>
</feature>
<protein>
    <submittedName>
        <fullName evidence="2">Transposase</fullName>
    </submittedName>
</protein>
<accession>A0AAX1K5K2</accession>
<gene>
    <name evidence="2" type="ORF">IGS65_004485</name>
</gene>
<dbReference type="Pfam" id="PF05598">
    <property type="entry name" value="DUF772"/>
    <property type="match status" value="1"/>
</dbReference>
<dbReference type="InterPro" id="IPR008490">
    <property type="entry name" value="Transposase_InsH_N"/>
</dbReference>
<dbReference type="EMBL" id="CP066294">
    <property type="protein sequence ID" value="QQL48106.1"/>
    <property type="molecule type" value="Genomic_DNA"/>
</dbReference>
<organism evidence="2 3">
    <name type="scientific">Streptococcus mutans</name>
    <dbReference type="NCBI Taxonomy" id="1309"/>
    <lineage>
        <taxon>Bacteria</taxon>
        <taxon>Bacillati</taxon>
        <taxon>Bacillota</taxon>
        <taxon>Bacilli</taxon>
        <taxon>Lactobacillales</taxon>
        <taxon>Streptococcaceae</taxon>
        <taxon>Streptococcus</taxon>
    </lineage>
</organism>
<name>A0AAX1K5K2_STRMG</name>
<dbReference type="Proteomes" id="UP000595884">
    <property type="component" value="Chromosome"/>
</dbReference>
<evidence type="ECO:0000313" key="2">
    <source>
        <dbReference type="EMBL" id="QQL48106.1"/>
    </source>
</evidence>